<dbReference type="PROSITE" id="PS51352">
    <property type="entry name" value="THIOREDOXIN_2"/>
    <property type="match status" value="1"/>
</dbReference>
<evidence type="ECO:0000259" key="6">
    <source>
        <dbReference type="PROSITE" id="PS51352"/>
    </source>
</evidence>
<dbReference type="GO" id="GO:0016491">
    <property type="term" value="F:oxidoreductase activity"/>
    <property type="evidence" value="ECO:0007669"/>
    <property type="project" value="InterPro"/>
</dbReference>
<organism evidence="7 8">
    <name type="scientific">Candidatus Segetimicrobium genomatis</name>
    <dbReference type="NCBI Taxonomy" id="2569760"/>
    <lineage>
        <taxon>Bacteria</taxon>
        <taxon>Bacillati</taxon>
        <taxon>Candidatus Sysuimicrobiota</taxon>
        <taxon>Candidatus Sysuimicrobiia</taxon>
        <taxon>Candidatus Sysuimicrobiales</taxon>
        <taxon>Candidatus Segetimicrobiaceae</taxon>
        <taxon>Candidatus Segetimicrobium</taxon>
    </lineage>
</organism>
<feature type="domain" description="Thioredoxin" evidence="6">
    <location>
        <begin position="44"/>
        <end position="183"/>
    </location>
</feature>
<dbReference type="GO" id="GO:0016209">
    <property type="term" value="F:antioxidant activity"/>
    <property type="evidence" value="ECO:0007669"/>
    <property type="project" value="InterPro"/>
</dbReference>
<keyword evidence="4" id="KW-1015">Disulfide bond</keyword>
<evidence type="ECO:0000256" key="3">
    <source>
        <dbReference type="ARBA" id="ARBA00022968"/>
    </source>
</evidence>
<dbReference type="GO" id="GO:0017004">
    <property type="term" value="P:cytochrome complex assembly"/>
    <property type="evidence" value="ECO:0007669"/>
    <property type="project" value="UniProtKB-KW"/>
</dbReference>
<sequence length="196" mass="21007">MSAREHPSRPWAALLIPVAVLLGFLALVTAQHQRSLAVGTALARGETPPAPPVTFPTFEGGRVSLGDLRGHPIVMNFWAAWCVPCREEAPLLEGIWKAYREKGLVVLGVDTQDLSEPARGFITRFGITYPNVRDPDGSVAHLFGATGVPETFFIGADGRVLGKFPGEEVAASAWRAAAEALLAGRAHVPWPTWPAP</sequence>
<dbReference type="InterPro" id="IPR017937">
    <property type="entry name" value="Thioredoxin_CS"/>
</dbReference>
<dbReference type="Proteomes" id="UP000318509">
    <property type="component" value="Unassembled WGS sequence"/>
</dbReference>
<protein>
    <submittedName>
        <fullName evidence="7">TlpA family protein disulfide reductase</fullName>
    </submittedName>
</protein>
<dbReference type="PANTHER" id="PTHR42852:SF6">
    <property type="entry name" value="THIOL:DISULFIDE INTERCHANGE PROTEIN DSBE"/>
    <property type="match status" value="1"/>
</dbReference>
<dbReference type="InterPro" id="IPR013766">
    <property type="entry name" value="Thioredoxin_domain"/>
</dbReference>
<dbReference type="Pfam" id="PF00578">
    <property type="entry name" value="AhpC-TSA"/>
    <property type="match status" value="1"/>
</dbReference>
<reference evidence="7 8" key="1">
    <citation type="journal article" date="2019" name="Nat. Microbiol.">
        <title>Mediterranean grassland soil C-N compound turnover is dependent on rainfall and depth, and is mediated by genomically divergent microorganisms.</title>
        <authorList>
            <person name="Diamond S."/>
            <person name="Andeer P.F."/>
            <person name="Li Z."/>
            <person name="Crits-Christoph A."/>
            <person name="Burstein D."/>
            <person name="Anantharaman K."/>
            <person name="Lane K.R."/>
            <person name="Thomas B.C."/>
            <person name="Pan C."/>
            <person name="Northen T.R."/>
            <person name="Banfield J.F."/>
        </authorList>
    </citation>
    <scope>NUCLEOTIDE SEQUENCE [LARGE SCALE GENOMIC DNA]</scope>
    <source>
        <strain evidence="7">NP_3</strain>
    </source>
</reference>
<comment type="caution">
    <text evidence="7">The sequence shown here is derived from an EMBL/GenBank/DDBJ whole genome shotgun (WGS) entry which is preliminary data.</text>
</comment>
<dbReference type="EMBL" id="VBAK01000149">
    <property type="protein sequence ID" value="TMI87919.1"/>
    <property type="molecule type" value="Genomic_DNA"/>
</dbReference>
<keyword evidence="3" id="KW-0812">Transmembrane</keyword>
<keyword evidence="5" id="KW-0676">Redox-active center</keyword>
<dbReference type="PANTHER" id="PTHR42852">
    <property type="entry name" value="THIOL:DISULFIDE INTERCHANGE PROTEIN DSBE"/>
    <property type="match status" value="1"/>
</dbReference>
<proteinExistence type="predicted"/>
<name>A0A537JWJ3_9BACT</name>
<dbReference type="SUPFAM" id="SSF52833">
    <property type="entry name" value="Thioredoxin-like"/>
    <property type="match status" value="1"/>
</dbReference>
<dbReference type="InterPro" id="IPR050553">
    <property type="entry name" value="Thioredoxin_ResA/DsbE_sf"/>
</dbReference>
<evidence type="ECO:0000256" key="5">
    <source>
        <dbReference type="ARBA" id="ARBA00023284"/>
    </source>
</evidence>
<dbReference type="CDD" id="cd02966">
    <property type="entry name" value="TlpA_like_family"/>
    <property type="match status" value="1"/>
</dbReference>
<keyword evidence="2" id="KW-0201">Cytochrome c-type biogenesis</keyword>
<dbReference type="InterPro" id="IPR000866">
    <property type="entry name" value="AhpC/TSA"/>
</dbReference>
<evidence type="ECO:0000313" key="7">
    <source>
        <dbReference type="EMBL" id="TMI87919.1"/>
    </source>
</evidence>
<evidence type="ECO:0000256" key="1">
    <source>
        <dbReference type="ARBA" id="ARBA00004196"/>
    </source>
</evidence>
<dbReference type="AlphaFoldDB" id="A0A537JWJ3"/>
<keyword evidence="3" id="KW-0735">Signal-anchor</keyword>
<gene>
    <name evidence="7" type="ORF">E6H00_14240</name>
</gene>
<dbReference type="GO" id="GO:0030313">
    <property type="term" value="C:cell envelope"/>
    <property type="evidence" value="ECO:0007669"/>
    <property type="project" value="UniProtKB-SubCell"/>
</dbReference>
<comment type="subcellular location">
    <subcellularLocation>
        <location evidence="1">Cell envelope</location>
    </subcellularLocation>
</comment>
<dbReference type="PROSITE" id="PS00194">
    <property type="entry name" value="THIOREDOXIN_1"/>
    <property type="match status" value="1"/>
</dbReference>
<evidence type="ECO:0000256" key="4">
    <source>
        <dbReference type="ARBA" id="ARBA00023157"/>
    </source>
</evidence>
<evidence type="ECO:0000256" key="2">
    <source>
        <dbReference type="ARBA" id="ARBA00022748"/>
    </source>
</evidence>
<dbReference type="InterPro" id="IPR036249">
    <property type="entry name" value="Thioredoxin-like_sf"/>
</dbReference>
<dbReference type="Gene3D" id="3.40.30.10">
    <property type="entry name" value="Glutaredoxin"/>
    <property type="match status" value="1"/>
</dbReference>
<accession>A0A537JWJ3</accession>
<evidence type="ECO:0000313" key="8">
    <source>
        <dbReference type="Proteomes" id="UP000318509"/>
    </source>
</evidence>